<sequence length="106" mass="12277">MFQSAPDQAGRNRTEKVTPFPCAIISLKGEVSTREFSMNAIRQIFDDASEQLRIDLPPELHHRRVEVIILPLDEPIAPRKETGGPRYRTFRVDERVILDRDALHER</sequence>
<evidence type="ECO:0000313" key="1">
    <source>
        <dbReference type="EMBL" id="TCT20159.1"/>
    </source>
</evidence>
<dbReference type="AlphaFoldDB" id="A0A4R3N0M9"/>
<keyword evidence="2" id="KW-1185">Reference proteome</keyword>
<organism evidence="1 2">
    <name type="scientific">Thiobaca trueperi</name>
    <dbReference type="NCBI Taxonomy" id="127458"/>
    <lineage>
        <taxon>Bacteria</taxon>
        <taxon>Pseudomonadati</taxon>
        <taxon>Pseudomonadota</taxon>
        <taxon>Gammaproteobacteria</taxon>
        <taxon>Chromatiales</taxon>
        <taxon>Chromatiaceae</taxon>
        <taxon>Thiobaca</taxon>
    </lineage>
</organism>
<name>A0A4R3N0M9_9GAMM</name>
<accession>A0A4R3N0M9</accession>
<gene>
    <name evidence="1" type="ORF">EDC35_10686</name>
</gene>
<comment type="caution">
    <text evidence="1">The sequence shown here is derived from an EMBL/GenBank/DDBJ whole genome shotgun (WGS) entry which is preliminary data.</text>
</comment>
<protein>
    <submittedName>
        <fullName evidence="1">Uncharacterized protein</fullName>
    </submittedName>
</protein>
<dbReference type="EMBL" id="SMAO01000006">
    <property type="protein sequence ID" value="TCT20159.1"/>
    <property type="molecule type" value="Genomic_DNA"/>
</dbReference>
<proteinExistence type="predicted"/>
<evidence type="ECO:0000313" key="2">
    <source>
        <dbReference type="Proteomes" id="UP000295717"/>
    </source>
</evidence>
<dbReference type="Proteomes" id="UP000295717">
    <property type="component" value="Unassembled WGS sequence"/>
</dbReference>
<reference evidence="1 2" key="1">
    <citation type="submission" date="2019-03" db="EMBL/GenBank/DDBJ databases">
        <title>Genomic Encyclopedia of Type Strains, Phase IV (KMG-IV): sequencing the most valuable type-strain genomes for metagenomic binning, comparative biology and taxonomic classification.</title>
        <authorList>
            <person name="Goeker M."/>
        </authorList>
    </citation>
    <scope>NUCLEOTIDE SEQUENCE [LARGE SCALE GENOMIC DNA]</scope>
    <source>
        <strain evidence="1 2">DSM 13587</strain>
    </source>
</reference>